<dbReference type="GO" id="GO:0009697">
    <property type="term" value="P:salicylic acid biosynthetic process"/>
    <property type="evidence" value="ECO:0007669"/>
    <property type="project" value="TreeGrafter"/>
</dbReference>
<accession>A0A087ARH2</accession>
<keyword evidence="5" id="KW-1185">Reference proteome</keyword>
<name>A0A087ARH2_9BIFI</name>
<dbReference type="Pfam" id="PF01817">
    <property type="entry name" value="CM_2"/>
    <property type="match status" value="1"/>
</dbReference>
<dbReference type="GO" id="GO:0004106">
    <property type="term" value="F:chorismate mutase activity"/>
    <property type="evidence" value="ECO:0007669"/>
    <property type="project" value="InterPro"/>
</dbReference>
<proteinExistence type="predicted"/>
<gene>
    <name evidence="4" type="ORF">BIGA_0821</name>
</gene>
<sequence>MSDNEQSDWRNSTIDAAETREHPETAEAVQAIERLRGSIDNVDTAIVMLLAERFKYTARIGQWKARAGFAPADNEREHRQIARLRTLAEQAGLDPDIAESYHTFVVSESKTRHERIAAQS</sequence>
<feature type="domain" description="Chorismate mutase" evidence="3">
    <location>
        <begin position="26"/>
        <end position="117"/>
    </location>
</feature>
<dbReference type="SMART" id="SM00830">
    <property type="entry name" value="CM_2"/>
    <property type="match status" value="1"/>
</dbReference>
<dbReference type="EMBL" id="JGYX01000002">
    <property type="protein sequence ID" value="KFI61372.1"/>
    <property type="molecule type" value="Genomic_DNA"/>
</dbReference>
<dbReference type="RefSeq" id="WP_033507180.1">
    <property type="nucleotide sequence ID" value="NZ_JGYX01000002.1"/>
</dbReference>
<dbReference type="AlphaFoldDB" id="A0A087ARH2"/>
<protein>
    <submittedName>
        <fullName evidence="4">Chorismate mutase</fullName>
    </submittedName>
</protein>
<dbReference type="PANTHER" id="PTHR38041:SF1">
    <property type="entry name" value="CHORISMATE MUTASE"/>
    <property type="match status" value="1"/>
</dbReference>
<dbReference type="NCBIfam" id="TIGR01795">
    <property type="entry name" value="CM_mono_cladeE"/>
    <property type="match status" value="1"/>
</dbReference>
<feature type="compositionally biased region" description="Polar residues" evidence="2">
    <location>
        <begin position="1"/>
        <end position="14"/>
    </location>
</feature>
<dbReference type="Proteomes" id="UP000029046">
    <property type="component" value="Unassembled WGS sequence"/>
</dbReference>
<dbReference type="PANTHER" id="PTHR38041">
    <property type="entry name" value="CHORISMATE MUTASE"/>
    <property type="match status" value="1"/>
</dbReference>
<dbReference type="eggNOG" id="COG1605">
    <property type="taxonomic scope" value="Bacteria"/>
</dbReference>
<dbReference type="InterPro" id="IPR010951">
    <property type="entry name" value="CM_bact"/>
</dbReference>
<dbReference type="PROSITE" id="PS51168">
    <property type="entry name" value="CHORISMATE_MUT_2"/>
    <property type="match status" value="1"/>
</dbReference>
<keyword evidence="1" id="KW-0413">Isomerase</keyword>
<organism evidence="4 5">
    <name type="scientific">Bifidobacterium pullorum subsp. gallinarum</name>
    <dbReference type="NCBI Taxonomy" id="78344"/>
    <lineage>
        <taxon>Bacteria</taxon>
        <taxon>Bacillati</taxon>
        <taxon>Actinomycetota</taxon>
        <taxon>Actinomycetes</taxon>
        <taxon>Bifidobacteriales</taxon>
        <taxon>Bifidobacteriaceae</taxon>
        <taxon>Bifidobacterium</taxon>
    </lineage>
</organism>
<evidence type="ECO:0000313" key="4">
    <source>
        <dbReference type="EMBL" id="KFI61372.1"/>
    </source>
</evidence>
<evidence type="ECO:0000256" key="2">
    <source>
        <dbReference type="SAM" id="MobiDB-lite"/>
    </source>
</evidence>
<comment type="caution">
    <text evidence="4">The sequence shown here is derived from an EMBL/GenBank/DDBJ whole genome shotgun (WGS) entry which is preliminary data.</text>
</comment>
<evidence type="ECO:0000259" key="3">
    <source>
        <dbReference type="PROSITE" id="PS51168"/>
    </source>
</evidence>
<dbReference type="InterPro" id="IPR036979">
    <property type="entry name" value="CM_dom_sf"/>
</dbReference>
<dbReference type="InterPro" id="IPR036263">
    <property type="entry name" value="Chorismate_II_sf"/>
</dbReference>
<dbReference type="NCBIfam" id="NF006691">
    <property type="entry name" value="PRK09239.1"/>
    <property type="match status" value="1"/>
</dbReference>
<dbReference type="InterPro" id="IPR051331">
    <property type="entry name" value="Chorismate_mutase-related"/>
</dbReference>
<feature type="region of interest" description="Disordered" evidence="2">
    <location>
        <begin position="1"/>
        <end position="25"/>
    </location>
</feature>
<dbReference type="SUPFAM" id="SSF48600">
    <property type="entry name" value="Chorismate mutase II"/>
    <property type="match status" value="1"/>
</dbReference>
<dbReference type="OrthoDB" id="3267837at2"/>
<dbReference type="GO" id="GO:0046417">
    <property type="term" value="P:chorismate metabolic process"/>
    <property type="evidence" value="ECO:0007669"/>
    <property type="project" value="InterPro"/>
</dbReference>
<dbReference type="Gene3D" id="1.20.59.10">
    <property type="entry name" value="Chorismate mutase"/>
    <property type="match status" value="1"/>
</dbReference>
<evidence type="ECO:0000256" key="1">
    <source>
        <dbReference type="ARBA" id="ARBA00023235"/>
    </source>
</evidence>
<reference evidence="4 5" key="1">
    <citation type="submission" date="2014-03" db="EMBL/GenBank/DDBJ databases">
        <title>Genomics of Bifidobacteria.</title>
        <authorList>
            <person name="Ventura M."/>
            <person name="Milani C."/>
            <person name="Lugli G.A."/>
        </authorList>
    </citation>
    <scope>NUCLEOTIDE SEQUENCE [LARGE SCALE GENOMIC DNA]</scope>
    <source>
        <strain evidence="4 5">LMG 11586</strain>
    </source>
</reference>
<dbReference type="InterPro" id="IPR002701">
    <property type="entry name" value="CM_II_prokaryot"/>
</dbReference>
<evidence type="ECO:0000313" key="5">
    <source>
        <dbReference type="Proteomes" id="UP000029046"/>
    </source>
</evidence>